<gene>
    <name evidence="7" type="ORF">IGS67_09735</name>
</gene>
<comment type="caution">
    <text evidence="7">The sequence shown here is derived from an EMBL/GenBank/DDBJ whole genome shotgun (WGS) entry which is preliminary data.</text>
</comment>
<keyword evidence="3 5" id="KW-0378">Hydrolase</keyword>
<evidence type="ECO:0000313" key="8">
    <source>
        <dbReference type="Proteomes" id="UP000642107"/>
    </source>
</evidence>
<keyword evidence="8" id="KW-1185">Reference proteome</keyword>
<dbReference type="EC" id="3.2.2.-" evidence="5"/>
<dbReference type="NCBIfam" id="TIGR00567">
    <property type="entry name" value="3mg"/>
    <property type="match status" value="1"/>
</dbReference>
<keyword evidence="7" id="KW-0326">Glycosidase</keyword>
<dbReference type="Gene3D" id="3.10.300.10">
    <property type="entry name" value="Methylpurine-DNA glycosylase (MPG)"/>
    <property type="match status" value="1"/>
</dbReference>
<dbReference type="RefSeq" id="WP_192280083.1">
    <property type="nucleotide sequence ID" value="NZ_JACZDF010000004.1"/>
</dbReference>
<dbReference type="CDD" id="cd00540">
    <property type="entry name" value="AAG"/>
    <property type="match status" value="1"/>
</dbReference>
<dbReference type="InterPro" id="IPR011034">
    <property type="entry name" value="Formyl_transferase-like_C_sf"/>
</dbReference>
<comment type="similarity">
    <text evidence="1 5">Belongs to the DNA glycosylase MPG family.</text>
</comment>
<dbReference type="Pfam" id="PF02245">
    <property type="entry name" value="Pur_DNA_glyco"/>
    <property type="match status" value="1"/>
</dbReference>
<name>A0ABR9DRJ4_9MICO</name>
<feature type="region of interest" description="Disordered" evidence="6">
    <location>
        <begin position="206"/>
        <end position="227"/>
    </location>
</feature>
<dbReference type="GO" id="GO:0016798">
    <property type="term" value="F:hydrolase activity, acting on glycosyl bonds"/>
    <property type="evidence" value="ECO:0007669"/>
    <property type="project" value="UniProtKB-KW"/>
</dbReference>
<organism evidence="7 8">
    <name type="scientific">Flavimobilis rhizosphaerae</name>
    <dbReference type="NCBI Taxonomy" id="2775421"/>
    <lineage>
        <taxon>Bacteria</taxon>
        <taxon>Bacillati</taxon>
        <taxon>Actinomycetota</taxon>
        <taxon>Actinomycetes</taxon>
        <taxon>Micrococcales</taxon>
        <taxon>Jonesiaceae</taxon>
        <taxon>Flavimobilis</taxon>
    </lineage>
</organism>
<dbReference type="HAMAP" id="MF_00527">
    <property type="entry name" value="3MGH"/>
    <property type="match status" value="1"/>
</dbReference>
<sequence>MPDRALLACRALDAVPLLLGAHLAAASPEGVVVVRITEVEAYQGVEDPGSHAFRGPSRRNAVMFGPPGHLYAYRHLGIHTCVNVVCGPDGEAAAVLLRAGEIVEGRDLAWRRRSGRGTVRTDVDLARGPARLTVALGLGPEVDGADVLDPAGRVTLRVPATPAPSSAVRSGPRVGVSGEGGDGRLFPWRFWLDGEPTVSAYRRAAPRRRAGGAQLAGAPDCAHESEE</sequence>
<evidence type="ECO:0000256" key="3">
    <source>
        <dbReference type="ARBA" id="ARBA00022801"/>
    </source>
</evidence>
<dbReference type="InterPro" id="IPR036995">
    <property type="entry name" value="MPG_sf"/>
</dbReference>
<dbReference type="Proteomes" id="UP000642107">
    <property type="component" value="Unassembled WGS sequence"/>
</dbReference>
<evidence type="ECO:0000256" key="1">
    <source>
        <dbReference type="ARBA" id="ARBA00009232"/>
    </source>
</evidence>
<accession>A0ABR9DRJ4</accession>
<dbReference type="SUPFAM" id="SSF50486">
    <property type="entry name" value="FMT C-terminal domain-like"/>
    <property type="match status" value="1"/>
</dbReference>
<evidence type="ECO:0000256" key="2">
    <source>
        <dbReference type="ARBA" id="ARBA00022763"/>
    </source>
</evidence>
<evidence type="ECO:0000256" key="5">
    <source>
        <dbReference type="HAMAP-Rule" id="MF_00527"/>
    </source>
</evidence>
<evidence type="ECO:0000313" key="7">
    <source>
        <dbReference type="EMBL" id="MBD9699769.1"/>
    </source>
</evidence>
<reference evidence="7 8" key="1">
    <citation type="submission" date="2020-09" db="EMBL/GenBank/DDBJ databases">
        <title>Flavimobilis rhizosphaerae sp. nov., isolated from rhizosphere soil of Spartina alterniflora.</title>
        <authorList>
            <person name="Hanqin C."/>
        </authorList>
    </citation>
    <scope>NUCLEOTIDE SEQUENCE [LARGE SCALE GENOMIC DNA]</scope>
    <source>
        <strain evidence="7 8">GY 10621</strain>
    </source>
</reference>
<evidence type="ECO:0000256" key="4">
    <source>
        <dbReference type="ARBA" id="ARBA00023204"/>
    </source>
</evidence>
<dbReference type="NCBIfam" id="NF002003">
    <property type="entry name" value="PRK00802.1-3"/>
    <property type="match status" value="1"/>
</dbReference>
<evidence type="ECO:0000256" key="6">
    <source>
        <dbReference type="SAM" id="MobiDB-lite"/>
    </source>
</evidence>
<dbReference type="PANTHER" id="PTHR10429">
    <property type="entry name" value="DNA-3-METHYLADENINE GLYCOSYLASE"/>
    <property type="match status" value="1"/>
</dbReference>
<dbReference type="EMBL" id="JACZDF010000004">
    <property type="protein sequence ID" value="MBD9699769.1"/>
    <property type="molecule type" value="Genomic_DNA"/>
</dbReference>
<dbReference type="PANTHER" id="PTHR10429:SF0">
    <property type="entry name" value="DNA-3-METHYLADENINE GLYCOSYLASE"/>
    <property type="match status" value="1"/>
</dbReference>
<proteinExistence type="inferred from homology"/>
<keyword evidence="4 5" id="KW-0234">DNA repair</keyword>
<protein>
    <recommendedName>
        <fullName evidence="5">Putative 3-methyladenine DNA glycosylase</fullName>
        <ecNumber evidence="5">3.2.2.-</ecNumber>
    </recommendedName>
</protein>
<keyword evidence="2 5" id="KW-0227">DNA damage</keyword>
<dbReference type="InterPro" id="IPR003180">
    <property type="entry name" value="MPG"/>
</dbReference>